<dbReference type="InterPro" id="IPR000813">
    <property type="entry name" value="7Fe_ferredoxin"/>
</dbReference>
<evidence type="ECO:0000259" key="14">
    <source>
        <dbReference type="PROSITE" id="PS51379"/>
    </source>
</evidence>
<keyword evidence="8 13" id="KW-0677">Repeat</keyword>
<keyword evidence="9 13" id="KW-0249">Electron transport</keyword>
<keyword evidence="12 13" id="KW-0003">3Fe-4S</keyword>
<dbReference type="AlphaFoldDB" id="A0A2P1P833"/>
<evidence type="ECO:0000256" key="1">
    <source>
        <dbReference type="ARBA" id="ARBA00001927"/>
    </source>
</evidence>
<keyword evidence="11 13" id="KW-0411">Iron-sulfur</keyword>
<dbReference type="Pfam" id="PF00037">
    <property type="entry name" value="Fer4"/>
    <property type="match status" value="1"/>
</dbReference>
<dbReference type="NCBIfam" id="NF045490">
    <property type="entry name" value="FdxA_Protbact"/>
    <property type="match status" value="1"/>
</dbReference>
<dbReference type="Proteomes" id="UP000241762">
    <property type="component" value="Chromosome"/>
</dbReference>
<dbReference type="EMBL" id="CP027845">
    <property type="protein sequence ID" value="AVP87405.1"/>
    <property type="molecule type" value="Genomic_DNA"/>
</dbReference>
<evidence type="ECO:0000256" key="10">
    <source>
        <dbReference type="ARBA" id="ARBA00023004"/>
    </source>
</evidence>
<dbReference type="PRINTS" id="PR00354">
    <property type="entry name" value="7FE8SFRDOXIN"/>
</dbReference>
<dbReference type="OrthoDB" id="9803397at2"/>
<evidence type="ECO:0000256" key="2">
    <source>
        <dbReference type="ARBA" id="ARBA00001966"/>
    </source>
</evidence>
<evidence type="ECO:0000256" key="4">
    <source>
        <dbReference type="ARBA" id="ARBA00013529"/>
    </source>
</evidence>
<dbReference type="InterPro" id="IPR017900">
    <property type="entry name" value="4Fe4S_Fe_S_CS"/>
</dbReference>
<evidence type="ECO:0000256" key="3">
    <source>
        <dbReference type="ARBA" id="ARBA00003532"/>
    </source>
</evidence>
<name>A0A2P1P833_9RICK</name>
<dbReference type="GO" id="GO:0051538">
    <property type="term" value="F:3 iron, 4 sulfur cluster binding"/>
    <property type="evidence" value="ECO:0007669"/>
    <property type="project" value="UniProtKB-KW"/>
</dbReference>
<dbReference type="GO" id="GO:0051539">
    <property type="term" value="F:4 iron, 4 sulfur cluster binding"/>
    <property type="evidence" value="ECO:0007669"/>
    <property type="project" value="UniProtKB-KW"/>
</dbReference>
<organism evidence="15 16">
    <name type="scientific">Candidatus Phycorickettsia trachydisci</name>
    <dbReference type="NCBI Taxonomy" id="2115978"/>
    <lineage>
        <taxon>Bacteria</taxon>
        <taxon>Pseudomonadati</taxon>
        <taxon>Pseudomonadota</taxon>
        <taxon>Alphaproteobacteria</taxon>
        <taxon>Rickettsiales</taxon>
        <taxon>Rickettsiaceae</taxon>
        <taxon>Candidatus Phycorickettsia</taxon>
    </lineage>
</organism>
<gene>
    <name evidence="15" type="ORF">phytr_4550</name>
</gene>
<evidence type="ECO:0000256" key="11">
    <source>
        <dbReference type="ARBA" id="ARBA00023014"/>
    </source>
</evidence>
<evidence type="ECO:0000256" key="12">
    <source>
        <dbReference type="ARBA" id="ARBA00023291"/>
    </source>
</evidence>
<evidence type="ECO:0000256" key="13">
    <source>
        <dbReference type="RuleBase" id="RU364098"/>
    </source>
</evidence>
<dbReference type="InterPro" id="IPR022569">
    <property type="entry name" value="Fd_C"/>
</dbReference>
<dbReference type="RefSeq" id="WP_106874269.1">
    <property type="nucleotide sequence ID" value="NZ_CP027845.1"/>
</dbReference>
<protein>
    <recommendedName>
        <fullName evidence="4 13">Ferredoxin</fullName>
    </recommendedName>
</protein>
<evidence type="ECO:0000256" key="7">
    <source>
        <dbReference type="ARBA" id="ARBA00022723"/>
    </source>
</evidence>
<comment type="cofactor">
    <cofactor evidence="2 13">
        <name>[4Fe-4S] cluster</name>
        <dbReference type="ChEBI" id="CHEBI:49883"/>
    </cofactor>
</comment>
<dbReference type="InterPro" id="IPR050294">
    <property type="entry name" value="RnfB_subfamily"/>
</dbReference>
<evidence type="ECO:0000256" key="6">
    <source>
        <dbReference type="ARBA" id="ARBA00022485"/>
    </source>
</evidence>
<keyword evidence="16" id="KW-1185">Reference proteome</keyword>
<evidence type="ECO:0000313" key="16">
    <source>
        <dbReference type="Proteomes" id="UP000241762"/>
    </source>
</evidence>
<dbReference type="Pfam" id="PF11953">
    <property type="entry name" value="DUF3470"/>
    <property type="match status" value="1"/>
</dbReference>
<dbReference type="PROSITE" id="PS51379">
    <property type="entry name" value="4FE4S_FER_2"/>
    <property type="match status" value="2"/>
</dbReference>
<keyword evidence="10 13" id="KW-0408">Iron</keyword>
<dbReference type="GO" id="GO:0046872">
    <property type="term" value="F:metal ion binding"/>
    <property type="evidence" value="ECO:0007669"/>
    <property type="project" value="UniProtKB-KW"/>
</dbReference>
<dbReference type="InterPro" id="IPR054829">
    <property type="entry name" value="FdxA"/>
</dbReference>
<keyword evidence="6 13" id="KW-0004">4Fe-4S</keyword>
<feature type="domain" description="4Fe-4S ferredoxin-type" evidence="14">
    <location>
        <begin position="31"/>
        <end position="60"/>
    </location>
</feature>
<dbReference type="PANTHER" id="PTHR42859">
    <property type="entry name" value="OXIDOREDUCTASE"/>
    <property type="match status" value="1"/>
</dbReference>
<accession>A0A2P1P833</accession>
<feature type="domain" description="4Fe-4S ferredoxin-type" evidence="14">
    <location>
        <begin position="1"/>
        <end position="30"/>
    </location>
</feature>
<dbReference type="GO" id="GO:0009055">
    <property type="term" value="F:electron transfer activity"/>
    <property type="evidence" value="ECO:0007669"/>
    <property type="project" value="InterPro"/>
</dbReference>
<proteinExistence type="predicted"/>
<evidence type="ECO:0000256" key="5">
    <source>
        <dbReference type="ARBA" id="ARBA00022448"/>
    </source>
</evidence>
<dbReference type="SUPFAM" id="SSF54862">
    <property type="entry name" value="4Fe-4S ferredoxins"/>
    <property type="match status" value="1"/>
</dbReference>
<keyword evidence="5 13" id="KW-0813">Transport</keyword>
<keyword evidence="7 13" id="KW-0479">Metal-binding</keyword>
<dbReference type="InterPro" id="IPR017896">
    <property type="entry name" value="4Fe4S_Fe-S-bd"/>
</dbReference>
<dbReference type="KEGG" id="ptc:phytr_4550"/>
<dbReference type="Gene3D" id="3.30.70.20">
    <property type="match status" value="1"/>
</dbReference>
<sequence length="110" mass="12514">MTHVVTQACIKCKYTDCVEVCPVSCFYEGRNMVIIDPDVCIDCGVCVAECPIGAIRPENPDHADMITTARKLSKVWPNITHAKRPLSDADDYKDEDDKWDKYFKEENIDL</sequence>
<comment type="cofactor">
    <cofactor evidence="1 13">
        <name>[3Fe-4S] cluster</name>
        <dbReference type="ChEBI" id="CHEBI:21137"/>
    </cofactor>
</comment>
<evidence type="ECO:0000313" key="15">
    <source>
        <dbReference type="EMBL" id="AVP87405.1"/>
    </source>
</evidence>
<dbReference type="PANTHER" id="PTHR42859:SF2">
    <property type="entry name" value="FERREDOXIN"/>
    <property type="match status" value="1"/>
</dbReference>
<evidence type="ECO:0000256" key="8">
    <source>
        <dbReference type="ARBA" id="ARBA00022737"/>
    </source>
</evidence>
<reference evidence="15 16" key="1">
    <citation type="submission" date="2018-03" db="EMBL/GenBank/DDBJ databases">
        <title>A gene transfer event suggests a long-term partnership between eustigmatophyte algae and a novel lineage of endosymbiotic bacteria.</title>
        <authorList>
            <person name="Yurchenko T."/>
            <person name="Sevcikova T."/>
            <person name="Pribyl P."/>
            <person name="El Karkouri K."/>
            <person name="Klimes V."/>
            <person name="Amaral R."/>
            <person name="Zbrankova V."/>
            <person name="Kim E."/>
            <person name="Raoult D."/>
            <person name="Santos L.M.A."/>
            <person name="Elias M."/>
        </authorList>
    </citation>
    <scope>NUCLEOTIDE SEQUENCE [LARGE SCALE GENOMIC DNA]</scope>
    <source>
        <strain evidence="15">CCALA 838</strain>
    </source>
</reference>
<evidence type="ECO:0000256" key="9">
    <source>
        <dbReference type="ARBA" id="ARBA00022982"/>
    </source>
</evidence>
<dbReference type="PROSITE" id="PS00198">
    <property type="entry name" value="4FE4S_FER_1"/>
    <property type="match status" value="1"/>
</dbReference>
<comment type="function">
    <text evidence="3 13">Ferredoxins are iron-sulfur proteins that transfer electrons in a wide variety of metabolic reactions.</text>
</comment>